<reference evidence="1" key="1">
    <citation type="submission" date="2016-07" db="EMBL/GenBank/DDBJ databases">
        <title>Salivary Glands transcriptome analysis on engorged females of Ornithodoros brasiliensis (Acari:Argasidae).</title>
        <authorList>
            <person name="Simons S.M."/>
            <person name="Carvalho E."/>
            <person name="Junqueira-de-Azevedo I."/>
            <person name="Ho P.L."/>
            <person name="Giovanni D."/>
            <person name="Mendonca R."/>
            <person name="Onofrio V."/>
            <person name="Landulfo G."/>
            <person name="Ramirez D."/>
            <person name="Barros-Battesti D."/>
        </authorList>
    </citation>
    <scope>NUCLEOTIDE SEQUENCE</scope>
    <source>
        <strain evidence="1">Female</strain>
        <tissue evidence="1">Salivary gland</tissue>
    </source>
</reference>
<feature type="non-terminal residue" evidence="1">
    <location>
        <position position="1"/>
    </location>
</feature>
<name>A0A1D2AJ41_ORNBR</name>
<organism evidence="1">
    <name type="scientific">Ornithodoros brasiliensis</name>
    <name type="common">Mouro tick</name>
    <dbReference type="NCBI Taxonomy" id="888526"/>
    <lineage>
        <taxon>Eukaryota</taxon>
        <taxon>Metazoa</taxon>
        <taxon>Ecdysozoa</taxon>
        <taxon>Arthropoda</taxon>
        <taxon>Chelicerata</taxon>
        <taxon>Arachnida</taxon>
        <taxon>Acari</taxon>
        <taxon>Parasitiformes</taxon>
        <taxon>Ixodida</taxon>
        <taxon>Ixodoidea</taxon>
        <taxon>Argasidae</taxon>
        <taxon>Ornithodorinae</taxon>
        <taxon>Ornithodoros</taxon>
    </lineage>
</organism>
<sequence length="103" mass="11650">EREVTAAYVSSPHRCMPSYRQFFVKDISMICVKCALQLGTKIKVQRANLMALHILVVLACSSTRCGGAYLFGVKETHGHTSVLTRQQKRATRKFIIYAEEKQT</sequence>
<evidence type="ECO:0000313" key="1">
    <source>
        <dbReference type="EMBL" id="JAT79168.1"/>
    </source>
</evidence>
<dbReference type="EMBL" id="GETE01000317">
    <property type="protein sequence ID" value="JAT79168.1"/>
    <property type="molecule type" value="Transcribed_RNA"/>
</dbReference>
<proteinExistence type="predicted"/>
<accession>A0A1D2AJ41</accession>
<protein>
    <submittedName>
        <fullName evidence="1">Uncharacterized protein</fullName>
    </submittedName>
</protein>
<dbReference type="AlphaFoldDB" id="A0A1D2AJ41"/>